<keyword evidence="10" id="KW-1185">Reference proteome</keyword>
<feature type="binding site" description="in other chain" evidence="7">
    <location>
        <position position="130"/>
    </location>
    <ligand>
        <name>IMP</name>
        <dbReference type="ChEBI" id="CHEBI:58053"/>
        <note>ligand shared between dimeric partners</note>
    </ligand>
</feature>
<dbReference type="Gene3D" id="1.10.300.10">
    <property type="entry name" value="Adenylosuccinate Synthetase, subunit A, domain 2"/>
    <property type="match status" value="1"/>
</dbReference>
<feature type="binding site" evidence="7">
    <location>
        <position position="306"/>
    </location>
    <ligand>
        <name>GTP</name>
        <dbReference type="ChEBI" id="CHEBI:37565"/>
    </ligand>
</feature>
<feature type="binding site" evidence="7">
    <location>
        <begin position="300"/>
        <end position="306"/>
    </location>
    <ligand>
        <name>substrate</name>
    </ligand>
</feature>
<feature type="binding site" evidence="7">
    <location>
        <position position="144"/>
    </location>
    <ligand>
        <name>IMP</name>
        <dbReference type="ChEBI" id="CHEBI:58053"/>
        <note>ligand shared between dimeric partners</note>
    </ligand>
</feature>
<evidence type="ECO:0000256" key="3">
    <source>
        <dbReference type="ARBA" id="ARBA00022741"/>
    </source>
</evidence>
<dbReference type="HAMAP" id="MF_00011">
    <property type="entry name" value="Adenylosucc_synth"/>
    <property type="match status" value="1"/>
</dbReference>
<evidence type="ECO:0000256" key="2">
    <source>
        <dbReference type="ARBA" id="ARBA00022723"/>
    </source>
</evidence>
<dbReference type="InterPro" id="IPR018220">
    <property type="entry name" value="Adenylosuccin_syn_GTP-bd"/>
</dbReference>
<keyword evidence="3 7" id="KW-0547">Nucleotide-binding</keyword>
<dbReference type="PANTHER" id="PTHR11846">
    <property type="entry name" value="ADENYLOSUCCINATE SYNTHETASE"/>
    <property type="match status" value="1"/>
</dbReference>
<keyword evidence="4 7" id="KW-0658">Purine biosynthesis</keyword>
<comment type="function">
    <text evidence="7">Plays an important role in the de novo pathway of purine nucleotide biosynthesis. Catalyzes the first committed step in the biosynthesis of AMP from IMP.</text>
</comment>
<evidence type="ECO:0000256" key="4">
    <source>
        <dbReference type="ARBA" id="ARBA00022755"/>
    </source>
</evidence>
<dbReference type="SUPFAM" id="SSF52540">
    <property type="entry name" value="P-loop containing nucleoside triphosphate hydrolases"/>
    <property type="match status" value="1"/>
</dbReference>
<comment type="catalytic activity">
    <reaction evidence="7 8">
        <text>IMP + L-aspartate + GTP = N(6)-(1,2-dicarboxyethyl)-AMP + GDP + phosphate + 2 H(+)</text>
        <dbReference type="Rhea" id="RHEA:15753"/>
        <dbReference type="ChEBI" id="CHEBI:15378"/>
        <dbReference type="ChEBI" id="CHEBI:29991"/>
        <dbReference type="ChEBI" id="CHEBI:37565"/>
        <dbReference type="ChEBI" id="CHEBI:43474"/>
        <dbReference type="ChEBI" id="CHEBI:57567"/>
        <dbReference type="ChEBI" id="CHEBI:58053"/>
        <dbReference type="ChEBI" id="CHEBI:58189"/>
        <dbReference type="EC" id="6.3.4.4"/>
    </reaction>
</comment>
<evidence type="ECO:0000256" key="6">
    <source>
        <dbReference type="ARBA" id="ARBA00023134"/>
    </source>
</evidence>
<dbReference type="NCBIfam" id="NF002223">
    <property type="entry name" value="PRK01117.1"/>
    <property type="match status" value="1"/>
</dbReference>
<evidence type="ECO:0000313" key="9">
    <source>
        <dbReference type="EMBL" id="MCS3919522.1"/>
    </source>
</evidence>
<keyword evidence="6 7" id="KW-0342">GTP-binding</keyword>
<organism evidence="9 10">
    <name type="scientific">Candidatus Fervidibacter sacchari</name>
    <dbReference type="NCBI Taxonomy" id="1448929"/>
    <lineage>
        <taxon>Bacteria</taxon>
        <taxon>Candidatus Fervidibacterota</taxon>
        <taxon>Candidatus Fervidibacter</taxon>
    </lineage>
</organism>
<dbReference type="InterPro" id="IPR001114">
    <property type="entry name" value="Adenylosuccinate_synthetase"/>
</dbReference>
<feature type="binding site" description="in other chain" evidence="7">
    <location>
        <position position="240"/>
    </location>
    <ligand>
        <name>IMP</name>
        <dbReference type="ChEBI" id="CHEBI:58053"/>
        <note>ligand shared between dimeric partners</note>
    </ligand>
</feature>
<comment type="subcellular location">
    <subcellularLocation>
        <location evidence="7">Cytoplasm</location>
    </subcellularLocation>
</comment>
<dbReference type="Proteomes" id="UP001204798">
    <property type="component" value="Unassembled WGS sequence"/>
</dbReference>
<feature type="binding site" description="in other chain" evidence="7">
    <location>
        <begin position="38"/>
        <end position="41"/>
    </location>
    <ligand>
        <name>IMP</name>
        <dbReference type="ChEBI" id="CHEBI:58053"/>
        <note>ligand shared between dimeric partners</note>
    </ligand>
</feature>
<feature type="binding site" evidence="7">
    <location>
        <position position="40"/>
    </location>
    <ligand>
        <name>Mg(2+)</name>
        <dbReference type="ChEBI" id="CHEBI:18420"/>
    </ligand>
</feature>
<feature type="binding site" evidence="7">
    <location>
        <position position="13"/>
    </location>
    <ligand>
        <name>Mg(2+)</name>
        <dbReference type="ChEBI" id="CHEBI:18420"/>
    </ligand>
</feature>
<dbReference type="InterPro" id="IPR027417">
    <property type="entry name" value="P-loop_NTPase"/>
</dbReference>
<feature type="binding site" description="in other chain" evidence="7">
    <location>
        <begin position="13"/>
        <end position="16"/>
    </location>
    <ligand>
        <name>IMP</name>
        <dbReference type="ChEBI" id="CHEBI:58053"/>
        <note>ligand shared between dimeric partners</note>
    </ligand>
</feature>
<keyword evidence="7" id="KW-0963">Cytoplasm</keyword>
<dbReference type="InterPro" id="IPR042110">
    <property type="entry name" value="Adenylosuccinate_synth_dom2"/>
</dbReference>
<gene>
    <name evidence="7" type="primary">purA</name>
    <name evidence="9" type="ORF">M2350_001935</name>
</gene>
<reference evidence="9 10" key="1">
    <citation type="submission" date="2022-08" db="EMBL/GenBank/DDBJ databases">
        <title>Bacterial and archaeal communities from various locations to study Microbial Dark Matter (Phase II).</title>
        <authorList>
            <person name="Stepanauskas R."/>
        </authorList>
    </citation>
    <scope>NUCLEOTIDE SEQUENCE [LARGE SCALE GENOMIC DNA]</scope>
    <source>
        <strain evidence="9 10">PD1</strain>
    </source>
</reference>
<dbReference type="NCBIfam" id="TIGR00184">
    <property type="entry name" value="purA"/>
    <property type="match status" value="1"/>
</dbReference>
<proteinExistence type="inferred from homology"/>
<evidence type="ECO:0000256" key="8">
    <source>
        <dbReference type="RuleBase" id="RU000520"/>
    </source>
</evidence>
<dbReference type="InterPro" id="IPR042111">
    <property type="entry name" value="Adenylosuccinate_synth_dom3"/>
</dbReference>
<feature type="binding site" evidence="7">
    <location>
        <begin position="332"/>
        <end position="334"/>
    </location>
    <ligand>
        <name>GTP</name>
        <dbReference type="ChEBI" id="CHEBI:37565"/>
    </ligand>
</feature>
<dbReference type="RefSeq" id="WP_259096012.1">
    <property type="nucleotide sequence ID" value="NZ_CP130454.1"/>
</dbReference>
<evidence type="ECO:0000256" key="1">
    <source>
        <dbReference type="ARBA" id="ARBA00022598"/>
    </source>
</evidence>
<dbReference type="Pfam" id="PF00709">
    <property type="entry name" value="Adenylsucc_synt"/>
    <property type="match status" value="1"/>
</dbReference>
<feature type="binding site" description="in other chain" evidence="7">
    <location>
        <position position="225"/>
    </location>
    <ligand>
        <name>IMP</name>
        <dbReference type="ChEBI" id="CHEBI:58053"/>
        <note>ligand shared between dimeric partners</note>
    </ligand>
</feature>
<evidence type="ECO:0000313" key="10">
    <source>
        <dbReference type="Proteomes" id="UP001204798"/>
    </source>
</evidence>
<comment type="cofactor">
    <cofactor evidence="7">
        <name>Mg(2+)</name>
        <dbReference type="ChEBI" id="CHEBI:18420"/>
    </cofactor>
    <text evidence="7">Binds 1 Mg(2+) ion per subunit.</text>
</comment>
<dbReference type="EC" id="6.3.4.4" evidence="7 8"/>
<feature type="active site" description="Proton donor" evidence="7">
    <location>
        <position position="41"/>
    </location>
</feature>
<comment type="caution">
    <text evidence="9">The sequence shown here is derived from an EMBL/GenBank/DDBJ whole genome shotgun (WGS) entry which is preliminary data.</text>
</comment>
<dbReference type="CDD" id="cd03108">
    <property type="entry name" value="AdSS"/>
    <property type="match status" value="1"/>
</dbReference>
<dbReference type="SMART" id="SM00788">
    <property type="entry name" value="Adenylsucc_synt"/>
    <property type="match status" value="1"/>
</dbReference>
<feature type="binding site" evidence="7">
    <location>
        <begin position="12"/>
        <end position="18"/>
    </location>
    <ligand>
        <name>GTP</name>
        <dbReference type="ChEBI" id="CHEBI:37565"/>
    </ligand>
</feature>
<evidence type="ECO:0000256" key="7">
    <source>
        <dbReference type="HAMAP-Rule" id="MF_00011"/>
    </source>
</evidence>
<keyword evidence="1 7" id="KW-0436">Ligase</keyword>
<comment type="pathway">
    <text evidence="7 8">Purine metabolism; AMP biosynthesis via de novo pathway; AMP from IMP: step 1/2.</text>
</comment>
<sequence>MPVVVVVGAQWGDEGKGAMVDTLAEEADIVVRFQGGANAGHTVIYKGKPVALHLIPSGITHEHTVCVIGNGVVVDPKALLDEIESLSSLGISITPERLKISDRAHLTLPYHRMLDAAREMAGSRLRLGTTRRGVGPTYVDKVDRVGIRVGDLKFPERLEAKLRINWEHKQAFFNALPPDERPDFNAVLDELLRYADLLQPYITDTVTWLNEQADAGKRILLEGAQGTGLDVDFGTYPFVTSSNTTAGGACTGSGLPPTKITSVLGIAKAYTTRVGEGPFPTELHGEEQVKLREKGREYGATTGRPRRCGWFDAVLVRYATTVNGCTALALTKLDVLSGYPEVKICVAYRWRGETLTTFPAESFVLEEVEPVYETLPGWDEPLSECRSWEKLPANAQRFVMRLQELVGVPIATVSVGPERSCVLTKPDAPSIW</sequence>
<feature type="active site" description="Proton acceptor" evidence="7">
    <location>
        <position position="13"/>
    </location>
</feature>
<dbReference type="PROSITE" id="PS01266">
    <property type="entry name" value="ADENYLOSUCCIN_SYN_1"/>
    <property type="match status" value="1"/>
</dbReference>
<protein>
    <recommendedName>
        <fullName evidence="7 8">Adenylosuccinate synthetase</fullName>
        <shortName evidence="7">AMPSase</shortName>
        <shortName evidence="7">AdSS</shortName>
        <ecNumber evidence="7 8">6.3.4.4</ecNumber>
    </recommendedName>
    <alternativeName>
        <fullName evidence="7">IMP--aspartate ligase</fullName>
    </alternativeName>
</protein>
<dbReference type="Gene3D" id="3.90.170.10">
    <property type="entry name" value="Adenylosuccinate Synthetase, subunit A, domain 3"/>
    <property type="match status" value="1"/>
</dbReference>
<keyword evidence="2 7" id="KW-0479">Metal-binding</keyword>
<dbReference type="PANTHER" id="PTHR11846:SF0">
    <property type="entry name" value="ADENYLOSUCCINATE SYNTHETASE"/>
    <property type="match status" value="1"/>
</dbReference>
<evidence type="ECO:0000256" key="5">
    <source>
        <dbReference type="ARBA" id="ARBA00022842"/>
    </source>
</evidence>
<feature type="binding site" evidence="7">
    <location>
        <begin position="414"/>
        <end position="416"/>
    </location>
    <ligand>
        <name>GTP</name>
        <dbReference type="ChEBI" id="CHEBI:37565"/>
    </ligand>
</feature>
<comment type="similarity">
    <text evidence="7 8">Belongs to the adenylosuccinate synthetase family.</text>
</comment>
<feature type="binding site" description="in other chain" evidence="7">
    <location>
        <position position="304"/>
    </location>
    <ligand>
        <name>IMP</name>
        <dbReference type="ChEBI" id="CHEBI:58053"/>
        <note>ligand shared between dimeric partners</note>
    </ligand>
</feature>
<dbReference type="GO" id="GO:0004019">
    <property type="term" value="F:adenylosuccinate synthase activity"/>
    <property type="evidence" value="ECO:0007669"/>
    <property type="project" value="UniProtKB-EC"/>
</dbReference>
<dbReference type="EMBL" id="JANUCP010000003">
    <property type="protein sequence ID" value="MCS3919522.1"/>
    <property type="molecule type" value="Genomic_DNA"/>
</dbReference>
<accession>A0ABT2ENJ1</accession>
<dbReference type="InterPro" id="IPR042109">
    <property type="entry name" value="Adenylosuccinate_synth_dom1"/>
</dbReference>
<name>A0ABT2ENJ1_9BACT</name>
<dbReference type="Gene3D" id="3.40.440.10">
    <property type="entry name" value="Adenylosuccinate Synthetase, subunit A, domain 1"/>
    <property type="match status" value="1"/>
</dbReference>
<keyword evidence="5 7" id="KW-0460">Magnesium</keyword>
<comment type="subunit">
    <text evidence="7">Homodimer.</text>
</comment>
<feature type="binding site" evidence="7">
    <location>
        <begin position="40"/>
        <end position="42"/>
    </location>
    <ligand>
        <name>GTP</name>
        <dbReference type="ChEBI" id="CHEBI:37565"/>
    </ligand>
</feature>